<reference evidence="7 8" key="1">
    <citation type="submission" date="2020-12" db="EMBL/GenBank/DDBJ databases">
        <title>Revised draft genomes of Rhodomicrobium vannielii ATCC 17100 and Rhodomicrobium udaipurense JA643.</title>
        <authorList>
            <person name="Conners E.M."/>
            <person name="Davenport E.J."/>
            <person name="Bose A."/>
        </authorList>
    </citation>
    <scope>NUCLEOTIDE SEQUENCE [LARGE SCALE GENOMIC DNA]</scope>
    <source>
        <strain evidence="7 8">JA643</strain>
    </source>
</reference>
<evidence type="ECO:0000256" key="1">
    <source>
        <dbReference type="ARBA" id="ARBA00001922"/>
    </source>
</evidence>
<dbReference type="EMBL" id="JAEMUK010000020">
    <property type="protein sequence ID" value="MBJ7543925.1"/>
    <property type="molecule type" value="Genomic_DNA"/>
</dbReference>
<dbReference type="InterPro" id="IPR036724">
    <property type="entry name" value="Cobalamin-bd_sf"/>
</dbReference>
<keyword evidence="3" id="KW-0846">Cobalamin</keyword>
<name>A0A8I1KHP4_9HYPH</name>
<dbReference type="Gene3D" id="3.20.20.240">
    <property type="entry name" value="Methylmalonyl-CoA mutase"/>
    <property type="match status" value="1"/>
</dbReference>
<comment type="similarity">
    <text evidence="2">Belongs to the methylmalonyl-CoA mutase family.</text>
</comment>
<evidence type="ECO:0000256" key="5">
    <source>
        <dbReference type="ARBA" id="ARBA00023285"/>
    </source>
</evidence>
<accession>A0A8I1KHP4</accession>
<dbReference type="InterPro" id="IPR006099">
    <property type="entry name" value="MeMalonylCoA_mutase_a/b_cat"/>
</dbReference>
<comment type="caution">
    <text evidence="7">The sequence shown here is derived from an EMBL/GenBank/DDBJ whole genome shotgun (WGS) entry which is preliminary data.</text>
</comment>
<keyword evidence="8" id="KW-1185">Reference proteome</keyword>
<evidence type="ECO:0000259" key="6">
    <source>
        <dbReference type="Pfam" id="PF01642"/>
    </source>
</evidence>
<proteinExistence type="inferred from homology"/>
<gene>
    <name evidence="7" type="ORF">JDN41_10155</name>
</gene>
<dbReference type="SUPFAM" id="SSF51703">
    <property type="entry name" value="Cobalamin (vitamin B12)-dependent enzymes"/>
    <property type="match status" value="1"/>
</dbReference>
<evidence type="ECO:0000256" key="3">
    <source>
        <dbReference type="ARBA" id="ARBA00022628"/>
    </source>
</evidence>
<dbReference type="SUPFAM" id="SSF52242">
    <property type="entry name" value="Cobalamin (vitamin B12)-binding domain"/>
    <property type="match status" value="1"/>
</dbReference>
<dbReference type="RefSeq" id="WP_037236239.1">
    <property type="nucleotide sequence ID" value="NZ_JAEMUK010000020.1"/>
</dbReference>
<dbReference type="GO" id="GO:0046872">
    <property type="term" value="F:metal ion binding"/>
    <property type="evidence" value="ECO:0007669"/>
    <property type="project" value="InterPro"/>
</dbReference>
<dbReference type="InterPro" id="IPR016176">
    <property type="entry name" value="Cbl-dep_enz_cat"/>
</dbReference>
<dbReference type="PANTHER" id="PTHR48101">
    <property type="entry name" value="METHYLMALONYL-COA MUTASE, MITOCHONDRIAL-RELATED"/>
    <property type="match status" value="1"/>
</dbReference>
<dbReference type="AlphaFoldDB" id="A0A8I1KHP4"/>
<dbReference type="GO" id="GO:0016866">
    <property type="term" value="F:intramolecular transferase activity"/>
    <property type="evidence" value="ECO:0007669"/>
    <property type="project" value="InterPro"/>
</dbReference>
<protein>
    <recommendedName>
        <fullName evidence="6">Methylmalonyl-CoA mutase alpha/beta chain catalytic domain-containing protein</fullName>
    </recommendedName>
</protein>
<comment type="cofactor">
    <cofactor evidence="1">
        <name>adenosylcob(III)alamin</name>
        <dbReference type="ChEBI" id="CHEBI:18408"/>
    </cofactor>
</comment>
<dbReference type="Gene3D" id="3.40.50.280">
    <property type="entry name" value="Cobalamin-binding domain"/>
    <property type="match status" value="1"/>
</dbReference>
<feature type="domain" description="Methylmalonyl-CoA mutase alpha/beta chain catalytic" evidence="6">
    <location>
        <begin position="138"/>
        <end position="422"/>
    </location>
</feature>
<evidence type="ECO:0000313" key="7">
    <source>
        <dbReference type="EMBL" id="MBJ7543925.1"/>
    </source>
</evidence>
<evidence type="ECO:0000256" key="2">
    <source>
        <dbReference type="ARBA" id="ARBA00008465"/>
    </source>
</evidence>
<evidence type="ECO:0000256" key="4">
    <source>
        <dbReference type="ARBA" id="ARBA00023235"/>
    </source>
</evidence>
<dbReference type="GO" id="GO:0031419">
    <property type="term" value="F:cobalamin binding"/>
    <property type="evidence" value="ECO:0007669"/>
    <property type="project" value="UniProtKB-KW"/>
</dbReference>
<sequence>MEHFALAKEFPPASEADWRAIVDKALKGAPFRVLENQLYEGFATSPLYTGAATSPARHGQRGWLIVQPVAGASLADAERQLADDLANGATALSLDLNNGPAIRKAAELKAVAGAGVPVFLAPGSSPADAALLLAKADKTIVGTAGFDPLTVFAMSGEVPADRKAALADTVDAALAIRERFPLVTPFLASSRAWNGAGGSAVDELALTLAAAVAYWRALEAAGLSREDASRAIGFKLCASADLFLTIASFRAIRLLWARAHEAAGIASNEHILLYAKMPPRILSAYDPQVNMLRATASVFGAAIGGATAIEVYPFDEAATEPTPLSRRIARNTGLVLQSEAWLSAVADPAAGSAYVETLTEKLAASAWALFREVEAKGGLLKALESGFVAERLRQTAEKRERAIAHRKERITGVSVFPNLNEKIALEEPAAIIMEEAHPTVDFALPAPGAGERFAALISAAARGVPLAELHSASRIVCDIIAGGALDVARRDAEPFEVLRQRADFALASIGSRPPVFLALLGSPSDYRARSLWVQSFFAAGGIEAVLPEEGFTDVEKLAAAFKQSPAPIACLCSSNSAYGELKGAAAALKRAGASHVYLAGPASLLASLDPNDQTAVDRLIYEGCNALAVLEEAQRILRVEELAEAAGLEAEDENFGAFDEA</sequence>
<evidence type="ECO:0000313" key="8">
    <source>
        <dbReference type="Proteomes" id="UP000623250"/>
    </source>
</evidence>
<keyword evidence="5" id="KW-0170">Cobalt</keyword>
<organism evidence="7 8">
    <name type="scientific">Rhodomicrobium udaipurense</name>
    <dbReference type="NCBI Taxonomy" id="1202716"/>
    <lineage>
        <taxon>Bacteria</taxon>
        <taxon>Pseudomonadati</taxon>
        <taxon>Pseudomonadota</taxon>
        <taxon>Alphaproteobacteria</taxon>
        <taxon>Hyphomicrobiales</taxon>
        <taxon>Hyphomicrobiaceae</taxon>
        <taxon>Rhodomicrobium</taxon>
    </lineage>
</organism>
<dbReference type="Proteomes" id="UP000623250">
    <property type="component" value="Unassembled WGS sequence"/>
</dbReference>
<keyword evidence="4" id="KW-0413">Isomerase</keyword>
<dbReference type="Pfam" id="PF01642">
    <property type="entry name" value="MM_CoA_mutase"/>
    <property type="match status" value="1"/>
</dbReference>